<dbReference type="Proteomes" id="UP000016160">
    <property type="component" value="Chromosome"/>
</dbReference>
<evidence type="ECO:0000313" key="2">
    <source>
        <dbReference type="EMBL" id="CDF77772.1"/>
    </source>
</evidence>
<dbReference type="EMBL" id="HG315671">
    <property type="protein sequence ID" value="CDF77772.1"/>
    <property type="molecule type" value="Genomic_DNA"/>
</dbReference>
<protein>
    <submittedName>
        <fullName evidence="2">Uncharacterized protein</fullName>
    </submittedName>
</protein>
<dbReference type="STRING" id="1347342.BN863_600"/>
<accession>T2KGA6</accession>
<dbReference type="AlphaFoldDB" id="T2KGA6"/>
<keyword evidence="1" id="KW-0812">Transmembrane</keyword>
<name>T2KGA6_FORAG</name>
<keyword evidence="1" id="KW-0472">Membrane</keyword>
<evidence type="ECO:0000256" key="1">
    <source>
        <dbReference type="SAM" id="Phobius"/>
    </source>
</evidence>
<organism evidence="2 3">
    <name type="scientific">Formosa agariphila (strain DSM 15362 / KCTC 12365 / LMG 23005 / KMM 3901 / M-2Alg 35-1)</name>
    <dbReference type="NCBI Taxonomy" id="1347342"/>
    <lineage>
        <taxon>Bacteria</taxon>
        <taxon>Pseudomonadati</taxon>
        <taxon>Bacteroidota</taxon>
        <taxon>Flavobacteriia</taxon>
        <taxon>Flavobacteriales</taxon>
        <taxon>Flavobacteriaceae</taxon>
        <taxon>Formosa</taxon>
    </lineage>
</organism>
<feature type="transmembrane region" description="Helical" evidence="1">
    <location>
        <begin position="6"/>
        <end position="28"/>
    </location>
</feature>
<sequence>MQKKYILVSFEFFFITTFIAILIAIRFYEKYFSSDWKFEKY</sequence>
<evidence type="ECO:0000313" key="3">
    <source>
        <dbReference type="Proteomes" id="UP000016160"/>
    </source>
</evidence>
<gene>
    <name evidence="2" type="ORF">BN863_600</name>
</gene>
<dbReference type="PATRIC" id="fig|1347342.6.peg.60"/>
<keyword evidence="1" id="KW-1133">Transmembrane helix</keyword>
<keyword evidence="3" id="KW-1185">Reference proteome</keyword>
<dbReference type="HOGENOM" id="CLU_3270423_0_0_10"/>
<reference evidence="2 3" key="1">
    <citation type="journal article" date="2013" name="Appl. Environ. Microbiol.">
        <title>The genome of the alga-associated marine flavobacterium Formosa agariphila KMM 3901T reveals a broad potential for degradation of algal polysaccharides.</title>
        <authorList>
            <person name="Mann A.J."/>
            <person name="Hahnke R.L."/>
            <person name="Huang S."/>
            <person name="Werner J."/>
            <person name="Xing P."/>
            <person name="Barbeyron T."/>
            <person name="Huettel B."/>
            <person name="Stueber K."/>
            <person name="Reinhardt R."/>
            <person name="Harder J."/>
            <person name="Gloeckner F.O."/>
            <person name="Amann R.I."/>
            <person name="Teeling H."/>
        </authorList>
    </citation>
    <scope>NUCLEOTIDE SEQUENCE [LARGE SCALE GENOMIC DNA]</scope>
    <source>
        <strain evidence="3">DSM 15362 / KCTC 12365 / LMG 23005 / KMM 3901</strain>
    </source>
</reference>
<proteinExistence type="predicted"/>